<dbReference type="HOGENOM" id="CLU_000680_30_3_1"/>
<organism evidence="1 2">
    <name type="scientific">Exophiala oligosperma</name>
    <dbReference type="NCBI Taxonomy" id="215243"/>
    <lineage>
        <taxon>Eukaryota</taxon>
        <taxon>Fungi</taxon>
        <taxon>Dikarya</taxon>
        <taxon>Ascomycota</taxon>
        <taxon>Pezizomycotina</taxon>
        <taxon>Eurotiomycetes</taxon>
        <taxon>Chaetothyriomycetidae</taxon>
        <taxon>Chaetothyriales</taxon>
        <taxon>Herpotrichiellaceae</taxon>
        <taxon>Exophiala</taxon>
    </lineage>
</organism>
<accession>A0A0D2CZS2</accession>
<keyword evidence="2" id="KW-1185">Reference proteome</keyword>
<dbReference type="AlphaFoldDB" id="A0A0D2CZS2"/>
<evidence type="ECO:0008006" key="3">
    <source>
        <dbReference type="Google" id="ProtNLM"/>
    </source>
</evidence>
<dbReference type="STRING" id="215243.A0A0D2CZS2"/>
<dbReference type="GeneID" id="27363334"/>
<dbReference type="OrthoDB" id="4368687at2759"/>
<proteinExistence type="predicted"/>
<dbReference type="EMBL" id="KN847355">
    <property type="protein sequence ID" value="KIW36493.1"/>
    <property type="molecule type" value="Genomic_DNA"/>
</dbReference>
<evidence type="ECO:0000313" key="1">
    <source>
        <dbReference type="EMBL" id="KIW36493.1"/>
    </source>
</evidence>
<dbReference type="RefSeq" id="XP_016256709.1">
    <property type="nucleotide sequence ID" value="XM_016412903.1"/>
</dbReference>
<name>A0A0D2CZS2_9EURO</name>
<dbReference type="VEuPathDB" id="FungiDB:PV06_11260"/>
<reference evidence="1 2" key="1">
    <citation type="submission" date="2015-01" db="EMBL/GenBank/DDBJ databases">
        <title>The Genome Sequence of Exophiala oligosperma CBS72588.</title>
        <authorList>
            <consortium name="The Broad Institute Genomics Platform"/>
            <person name="Cuomo C."/>
            <person name="de Hoog S."/>
            <person name="Gorbushina A."/>
            <person name="Stielow B."/>
            <person name="Teixiera M."/>
            <person name="Abouelleil A."/>
            <person name="Chapman S.B."/>
            <person name="Priest M."/>
            <person name="Young S.K."/>
            <person name="Wortman J."/>
            <person name="Nusbaum C."/>
            <person name="Birren B."/>
        </authorList>
    </citation>
    <scope>NUCLEOTIDE SEQUENCE [LARGE SCALE GENOMIC DNA]</scope>
    <source>
        <strain evidence="1 2">CBS 72588</strain>
    </source>
</reference>
<evidence type="ECO:0000313" key="2">
    <source>
        <dbReference type="Proteomes" id="UP000053342"/>
    </source>
</evidence>
<dbReference type="Proteomes" id="UP000053342">
    <property type="component" value="Unassembled WGS sequence"/>
</dbReference>
<gene>
    <name evidence="1" type="ORF">PV06_11260</name>
</gene>
<sequence>MATTKSTIRQTMKAEWERSWETAKHGRELFKLGVRPGKGTLTTHVGTHRAISSTITQMRTGKVALRAYLHTINKADTNQCQCGYGRQTVRHILLECRNWCEERQRMWAGKPPRMDIKQVLCSSSIAVRAAKMMLRTGLLEQFRAVPSTVLQYT</sequence>
<protein>
    <recommendedName>
        <fullName evidence="3">Reverse transcriptase zinc-binding domain-containing protein</fullName>
    </recommendedName>
</protein>